<evidence type="ECO:0000259" key="2">
    <source>
        <dbReference type="Pfam" id="PF13358"/>
    </source>
</evidence>
<dbReference type="STRING" id="158441.A0A226D9Y9"/>
<dbReference type="InterPro" id="IPR038717">
    <property type="entry name" value="Tc1-like_DDE_dom"/>
</dbReference>
<dbReference type="Pfam" id="PF13384">
    <property type="entry name" value="HTH_23"/>
    <property type="match status" value="1"/>
</dbReference>
<name>A0A226D9Y9_FOLCA</name>
<comment type="subcellular location">
    <subcellularLocation>
        <location evidence="1">Nucleus</location>
    </subcellularLocation>
</comment>
<dbReference type="GO" id="GO:0005634">
    <property type="term" value="C:nucleus"/>
    <property type="evidence" value="ECO:0007669"/>
    <property type="project" value="UniProtKB-SubCell"/>
</dbReference>
<comment type="caution">
    <text evidence="3">The sequence shown here is derived from an EMBL/GenBank/DDBJ whole genome shotgun (WGS) entry which is preliminary data.</text>
</comment>
<sequence length="336" mass="38530">MRSIEEKRIQILTLLQEGWGPSQISRKLKVARNTVRLWAARANVEDKPRSGRPTVLSPTTKSQITKNIKQKIGGSTRKALKRLNESKRYQQKGKKISRTTVRNYIKSQPWGRTAYKRPVKQLLSAKNVQDRLKFGEMLKKTGFLEAGKRGQQKRSHVLYTDETWLEESPKGNRQTQRYYTEDPTKIPQVMVPKFGLKVMVAGGFCAQGVTKLHMVEDGTVNAKYYKEKILPLYMQSMEDQRLFPNSRKVTFQQDGATPHTAKIVSTVLEELSVEVWGKGVWPGNSPDLNPIEIYGLFSRIQPTDHHFRRPSWIYSKDSNESGINSNPPCSKNWPSQ</sequence>
<evidence type="ECO:0000313" key="3">
    <source>
        <dbReference type="EMBL" id="OXA41066.1"/>
    </source>
</evidence>
<dbReference type="Gene3D" id="1.10.10.60">
    <property type="entry name" value="Homeodomain-like"/>
    <property type="match status" value="1"/>
</dbReference>
<dbReference type="AlphaFoldDB" id="A0A226D9Y9"/>
<dbReference type="InterPro" id="IPR009057">
    <property type="entry name" value="Homeodomain-like_sf"/>
</dbReference>
<proteinExistence type="predicted"/>
<dbReference type="EMBL" id="LNIX01000030">
    <property type="protein sequence ID" value="OXA41066.1"/>
    <property type="molecule type" value="Genomic_DNA"/>
</dbReference>
<evidence type="ECO:0000313" key="4">
    <source>
        <dbReference type="Proteomes" id="UP000198287"/>
    </source>
</evidence>
<protein>
    <submittedName>
        <fullName evidence="3">Transposable element Tc3 transposase</fullName>
    </submittedName>
</protein>
<feature type="domain" description="Tc1-like transposase DDE" evidence="2">
    <location>
        <begin position="164"/>
        <end position="294"/>
    </location>
</feature>
<accession>A0A226D9Y9</accession>
<dbReference type="SUPFAM" id="SSF46689">
    <property type="entry name" value="Homeodomain-like"/>
    <property type="match status" value="1"/>
</dbReference>
<dbReference type="PANTHER" id="PTHR46068:SF1">
    <property type="entry name" value="TRANSPOSASE IS30-LIKE HTH DOMAIN-CONTAINING PROTEIN"/>
    <property type="match status" value="1"/>
</dbReference>
<dbReference type="Gene3D" id="3.30.420.10">
    <property type="entry name" value="Ribonuclease H-like superfamily/Ribonuclease H"/>
    <property type="match status" value="1"/>
</dbReference>
<dbReference type="GO" id="GO:0003676">
    <property type="term" value="F:nucleic acid binding"/>
    <property type="evidence" value="ECO:0007669"/>
    <property type="project" value="InterPro"/>
</dbReference>
<dbReference type="PANTHER" id="PTHR46068">
    <property type="entry name" value="PROTEIN CBG27172"/>
    <property type="match status" value="1"/>
</dbReference>
<reference evidence="3 4" key="1">
    <citation type="submission" date="2015-12" db="EMBL/GenBank/DDBJ databases">
        <title>The genome of Folsomia candida.</title>
        <authorList>
            <person name="Faddeeva A."/>
            <person name="Derks M.F."/>
            <person name="Anvar Y."/>
            <person name="Smit S."/>
            <person name="Van Straalen N."/>
            <person name="Roelofs D."/>
        </authorList>
    </citation>
    <scope>NUCLEOTIDE SEQUENCE [LARGE SCALE GENOMIC DNA]</scope>
    <source>
        <strain evidence="3 4">VU population</strain>
        <tissue evidence="3">Whole body</tissue>
    </source>
</reference>
<gene>
    <name evidence="3" type="ORF">Fcan01_23931</name>
</gene>
<dbReference type="Pfam" id="PF13358">
    <property type="entry name" value="DDE_3"/>
    <property type="match status" value="1"/>
</dbReference>
<dbReference type="InterPro" id="IPR036397">
    <property type="entry name" value="RNaseH_sf"/>
</dbReference>
<dbReference type="Proteomes" id="UP000198287">
    <property type="component" value="Unassembled WGS sequence"/>
</dbReference>
<evidence type="ECO:0000256" key="1">
    <source>
        <dbReference type="ARBA" id="ARBA00004123"/>
    </source>
</evidence>
<keyword evidence="4" id="KW-1185">Reference proteome</keyword>
<organism evidence="3 4">
    <name type="scientific">Folsomia candida</name>
    <name type="common">Springtail</name>
    <dbReference type="NCBI Taxonomy" id="158441"/>
    <lineage>
        <taxon>Eukaryota</taxon>
        <taxon>Metazoa</taxon>
        <taxon>Ecdysozoa</taxon>
        <taxon>Arthropoda</taxon>
        <taxon>Hexapoda</taxon>
        <taxon>Collembola</taxon>
        <taxon>Entomobryomorpha</taxon>
        <taxon>Isotomoidea</taxon>
        <taxon>Isotomidae</taxon>
        <taxon>Proisotominae</taxon>
        <taxon>Folsomia</taxon>
    </lineage>
</organism>